<name>A0A314UVV8_PRUYE</name>
<dbReference type="Proteomes" id="UP000250321">
    <property type="component" value="Unassembled WGS sequence"/>
</dbReference>
<dbReference type="SUPFAM" id="SSF52058">
    <property type="entry name" value="L domain-like"/>
    <property type="match status" value="2"/>
</dbReference>
<dbReference type="InterPro" id="IPR001611">
    <property type="entry name" value="Leu-rich_rpt"/>
</dbReference>
<dbReference type="InterPro" id="IPR003591">
    <property type="entry name" value="Leu-rich_rpt_typical-subtyp"/>
</dbReference>
<dbReference type="SUPFAM" id="SSF52540">
    <property type="entry name" value="P-loop containing nucleoside triphosphate hydrolases"/>
    <property type="match status" value="1"/>
</dbReference>
<evidence type="ECO:0000256" key="2">
    <source>
        <dbReference type="ARBA" id="ARBA00022737"/>
    </source>
</evidence>
<organism evidence="5 6">
    <name type="scientific">Prunus yedoensis var. nudiflora</name>
    <dbReference type="NCBI Taxonomy" id="2094558"/>
    <lineage>
        <taxon>Eukaryota</taxon>
        <taxon>Viridiplantae</taxon>
        <taxon>Streptophyta</taxon>
        <taxon>Embryophyta</taxon>
        <taxon>Tracheophyta</taxon>
        <taxon>Spermatophyta</taxon>
        <taxon>Magnoliopsida</taxon>
        <taxon>eudicotyledons</taxon>
        <taxon>Gunneridae</taxon>
        <taxon>Pentapetalae</taxon>
        <taxon>rosids</taxon>
        <taxon>fabids</taxon>
        <taxon>Rosales</taxon>
        <taxon>Rosaceae</taxon>
        <taxon>Amygdaloideae</taxon>
        <taxon>Amygdaleae</taxon>
        <taxon>Prunus</taxon>
    </lineage>
</organism>
<comment type="caution">
    <text evidence="5">The sequence shown here is derived from an EMBL/GenBank/DDBJ whole genome shotgun (WGS) entry which is preliminary data.</text>
</comment>
<dbReference type="GO" id="GO:0043531">
    <property type="term" value="F:ADP binding"/>
    <property type="evidence" value="ECO:0007669"/>
    <property type="project" value="InterPro"/>
</dbReference>
<dbReference type="InterPro" id="IPR057135">
    <property type="entry name" value="At4g27190-like_LRR"/>
</dbReference>
<evidence type="ECO:0000259" key="4">
    <source>
        <dbReference type="Pfam" id="PF23247"/>
    </source>
</evidence>
<dbReference type="SMART" id="SM00369">
    <property type="entry name" value="LRR_TYP"/>
    <property type="match status" value="8"/>
</dbReference>
<evidence type="ECO:0000259" key="3">
    <source>
        <dbReference type="Pfam" id="PF00931"/>
    </source>
</evidence>
<dbReference type="InterPro" id="IPR032675">
    <property type="entry name" value="LRR_dom_sf"/>
</dbReference>
<dbReference type="PROSITE" id="PS51450">
    <property type="entry name" value="LRR"/>
    <property type="match status" value="4"/>
</dbReference>
<evidence type="ECO:0000313" key="6">
    <source>
        <dbReference type="Proteomes" id="UP000250321"/>
    </source>
</evidence>
<evidence type="ECO:0000256" key="1">
    <source>
        <dbReference type="ARBA" id="ARBA00022614"/>
    </source>
</evidence>
<dbReference type="PANTHER" id="PTHR47186:SF3">
    <property type="entry name" value="OS09G0267800 PROTEIN"/>
    <property type="match status" value="1"/>
</dbReference>
<proteinExistence type="predicted"/>
<dbReference type="InterPro" id="IPR002182">
    <property type="entry name" value="NB-ARC"/>
</dbReference>
<dbReference type="InterPro" id="IPR027417">
    <property type="entry name" value="P-loop_NTPase"/>
</dbReference>
<evidence type="ECO:0000313" key="5">
    <source>
        <dbReference type="EMBL" id="PQM41633.1"/>
    </source>
</evidence>
<dbReference type="EMBL" id="PJQY01002931">
    <property type="protein sequence ID" value="PQM41633.1"/>
    <property type="molecule type" value="Genomic_DNA"/>
</dbReference>
<reference evidence="5 6" key="1">
    <citation type="submission" date="2018-02" db="EMBL/GenBank/DDBJ databases">
        <title>Draft genome of wild Prunus yedoensis var. nudiflora.</title>
        <authorList>
            <person name="Baek S."/>
            <person name="Kim J.-H."/>
            <person name="Choi K."/>
            <person name="Kim G.-B."/>
            <person name="Cho A."/>
            <person name="Jang H."/>
            <person name="Shin C.-H."/>
            <person name="Yu H.-J."/>
            <person name="Mun J.-H."/>
        </authorList>
    </citation>
    <scope>NUCLEOTIDE SEQUENCE [LARGE SCALE GENOMIC DNA]</scope>
    <source>
        <strain evidence="6">cv. Jeju island</strain>
        <tissue evidence="5">Leaf</tissue>
    </source>
</reference>
<dbReference type="SUPFAM" id="SSF52047">
    <property type="entry name" value="RNI-like"/>
    <property type="match status" value="1"/>
</dbReference>
<protein>
    <submittedName>
        <fullName evidence="5">Putative disease resistance protein</fullName>
    </submittedName>
</protein>
<keyword evidence="1" id="KW-0433">Leucine-rich repeat</keyword>
<dbReference type="Pfam" id="PF23247">
    <property type="entry name" value="LRR_RPS2"/>
    <property type="match status" value="1"/>
</dbReference>
<dbReference type="PANTHER" id="PTHR47186">
    <property type="entry name" value="LEUCINE-RICH REPEAT-CONTAINING PROTEIN 57"/>
    <property type="match status" value="1"/>
</dbReference>
<dbReference type="Gene3D" id="3.80.10.10">
    <property type="entry name" value="Ribonuclease Inhibitor"/>
    <property type="match status" value="6"/>
</dbReference>
<gene>
    <name evidence="5" type="ORF">Pyn_38734</name>
</gene>
<sequence length="1359" mass="153756">MALDTKERIEKILELKMKNDDVTTVVLDDDITTVVLDGKRGVGKTWTAREISMQEDSIFQDSLWLYLNNKYDSKSLHENLARQMSLFSIHEECEDGDVEEKEEKEKESLENLKPKISKKLQELISAAGTKKKPFLLILDDVPHEQDVEKILSELKELLDSAPLLNSKKLNYYLKVLITRDEGDRRLTAEGRNEEIQNNTWLHNIHVDQLSTEDSQILLKQNVKKEISDSPSFKKLSNFIVKRRKSMPNEMIAIAKALNYIGHIDSGVWSLDSVFEAAANDEEVAINLLFRSCVQLFCKHVGVHYNELITHWIMEGYVGCIDHIEKAYEQGHDVLMELIDRGMLRKQEDNMVIIGGMVSSITDQRRREFNGTANLGLANVFEDDKWEGLGRLTHADGMIKSPCSPKTWEKVLTLLMDGRSLGREVPERYFQPMQKLQVFTIFNPRFKFLPSSLISIKSLSILVLRCCDLLENIDDIRELGNLNVLEISGATCLKVIPENLFANMPHLRSLNLSESKVRSLPSSLFDKSELRWLILRGCAQLETLPSLKSFKNLEVLDLSGALSFQKFRDKSFDPLVKLQTIDLSNSQINRLPFLHNLGELTRLLLGGCAHLTRLPTLNTLPRLQILDLSGATGLKEMQHEPLDGLNVLDLSSTQISSIPSSTSNLSDLYLRDCSKLVKLPVIKAMKKLELLNLSGSSNLAEIEDKSLEDMRFLRVLNFSKVKVKALPSLSNLVNLRQLLIMDCSCLEKLPEMEGLKRLQELNLSGCVALVGLPDLKAFDKLEILDASGCRDLKEIQDKSFENMSHIRTLNLSDTRIEFLPSVSEASNLCHLVLRNCQNLKELPPLDHLLKLEELNLCDAINLNGIKAEFLEHMVHLRILDLSGTPLTKLPSMSRLTNLRQLSLEGCSSLETVPNLEALTSLEILDLSKTKIGSLPPLNTFSNLCQLLLKDCSGIKELQNLRSLGCLEVLNLSGTGIENFPYEISELTALKHLHLPDLRSMHDIDLGKIKRIPQEVNCDKGGIFEYADIIVGGDKPSISVSGSTIFQFLDENPQLWETKFKRFHFSVIEKQGKDGDINGCKDELFFRDLYSYTRHFPKEHDRSLEIHGSYSLPNGFKSVLQHADCISLVDNDLISCLSEIGADNVKVMKGCWIERCSEIKSILRGEEADVRLGSSLEILWISNLPKLSSLYNGKEDLECFKNLKHLYLDCCPMIVSAFPSSQLLENLEIFHVQFCERLTTLFESDSPSGSTLKKLRTLYLLELPELMHIGIKLPAPAQVTLEVMECPKLPKHHPMWLTISPSNSQSLLLPMKMFLKFLKLSYGNWFLVVLLAHSQYSIGLDELNLNETPKVICRPPVARSV</sequence>
<dbReference type="OrthoDB" id="122245at2759"/>
<feature type="domain" description="Disease resistance protein At4g27190-like leucine-rich repeats" evidence="4">
    <location>
        <begin position="1196"/>
        <end position="1269"/>
    </location>
</feature>
<keyword evidence="2" id="KW-0677">Repeat</keyword>
<accession>A0A314UVV8</accession>
<dbReference type="Gene3D" id="3.40.50.300">
    <property type="entry name" value="P-loop containing nucleotide triphosphate hydrolases"/>
    <property type="match status" value="1"/>
</dbReference>
<feature type="domain" description="NB-ARC" evidence="3">
    <location>
        <begin position="26"/>
        <end position="154"/>
    </location>
</feature>
<keyword evidence="6" id="KW-1185">Reference proteome</keyword>
<dbReference type="STRING" id="2094558.A0A314UVV8"/>
<dbReference type="Pfam" id="PF13855">
    <property type="entry name" value="LRR_8"/>
    <property type="match status" value="1"/>
</dbReference>
<dbReference type="Pfam" id="PF00931">
    <property type="entry name" value="NB-ARC"/>
    <property type="match status" value="1"/>
</dbReference>